<evidence type="ECO:0000313" key="2">
    <source>
        <dbReference type="Proteomes" id="UP000789702"/>
    </source>
</evidence>
<reference evidence="1" key="1">
    <citation type="submission" date="2021-06" db="EMBL/GenBank/DDBJ databases">
        <authorList>
            <person name="Kallberg Y."/>
            <person name="Tangrot J."/>
            <person name="Rosling A."/>
        </authorList>
    </citation>
    <scope>NUCLEOTIDE SEQUENCE</scope>
    <source>
        <strain evidence="1">IL203A</strain>
    </source>
</reference>
<protein>
    <submittedName>
        <fullName evidence="1">1906_t:CDS:1</fullName>
    </submittedName>
</protein>
<organism evidence="1 2">
    <name type="scientific">Dentiscutata heterogama</name>
    <dbReference type="NCBI Taxonomy" id="1316150"/>
    <lineage>
        <taxon>Eukaryota</taxon>
        <taxon>Fungi</taxon>
        <taxon>Fungi incertae sedis</taxon>
        <taxon>Mucoromycota</taxon>
        <taxon>Glomeromycotina</taxon>
        <taxon>Glomeromycetes</taxon>
        <taxon>Diversisporales</taxon>
        <taxon>Gigasporaceae</taxon>
        <taxon>Dentiscutata</taxon>
    </lineage>
</organism>
<comment type="caution">
    <text evidence="1">The sequence shown here is derived from an EMBL/GenBank/DDBJ whole genome shotgun (WGS) entry which is preliminary data.</text>
</comment>
<feature type="non-terminal residue" evidence="1">
    <location>
        <position position="1"/>
    </location>
</feature>
<proteinExistence type="predicted"/>
<sequence length="45" mass="5515">AKLLVDHNTNYRNASVILKMQEFFGEVYYFFSHQYDENWSMLAYM</sequence>
<evidence type="ECO:0000313" key="1">
    <source>
        <dbReference type="EMBL" id="CAG8681128.1"/>
    </source>
</evidence>
<dbReference type="Proteomes" id="UP000789702">
    <property type="component" value="Unassembled WGS sequence"/>
</dbReference>
<accession>A0ACA9P019</accession>
<gene>
    <name evidence="1" type="ORF">DHETER_LOCUS10659</name>
</gene>
<name>A0ACA9P019_9GLOM</name>
<keyword evidence="2" id="KW-1185">Reference proteome</keyword>
<dbReference type="EMBL" id="CAJVPU010021408">
    <property type="protein sequence ID" value="CAG8681128.1"/>
    <property type="molecule type" value="Genomic_DNA"/>
</dbReference>